<dbReference type="SUPFAM" id="SSF53850">
    <property type="entry name" value="Periplasmic binding protein-like II"/>
    <property type="match status" value="1"/>
</dbReference>
<dbReference type="AlphaFoldDB" id="A0A377QA99"/>
<dbReference type="PANTHER" id="PTHR38834">
    <property type="entry name" value="PERIPLASMIC SUBSTRATE BINDING PROTEIN FAMILY 3"/>
    <property type="match status" value="1"/>
</dbReference>
<dbReference type="Pfam" id="PF00497">
    <property type="entry name" value="SBP_bac_3"/>
    <property type="match status" value="1"/>
</dbReference>
<dbReference type="Proteomes" id="UP000255108">
    <property type="component" value="Unassembled WGS sequence"/>
</dbReference>
<gene>
    <name evidence="3" type="ORF">EV682_11542</name>
    <name evidence="2" type="ORF">NCTC11159_02702</name>
</gene>
<evidence type="ECO:0000313" key="5">
    <source>
        <dbReference type="Proteomes" id="UP000295794"/>
    </source>
</evidence>
<dbReference type="Gene3D" id="3.40.190.10">
    <property type="entry name" value="Periplasmic binding protein-like II"/>
    <property type="match status" value="2"/>
</dbReference>
<proteinExistence type="predicted"/>
<dbReference type="EMBL" id="SMBT01000015">
    <property type="protein sequence ID" value="TCU82403.1"/>
    <property type="molecule type" value="Genomic_DNA"/>
</dbReference>
<accession>A0A377QA99</accession>
<dbReference type="Proteomes" id="UP000295794">
    <property type="component" value="Unassembled WGS sequence"/>
</dbReference>
<name>A0A377QA99_9NEIS</name>
<feature type="domain" description="Solute-binding protein family 3/N-terminal" evidence="1">
    <location>
        <begin position="38"/>
        <end position="252"/>
    </location>
</feature>
<reference evidence="3 5" key="2">
    <citation type="submission" date="2019-03" db="EMBL/GenBank/DDBJ databases">
        <title>Genomic Encyclopedia of Type Strains, Phase IV (KMG-IV): sequencing the most valuable type-strain genomes for metagenomic binning, comparative biology and taxonomic classification.</title>
        <authorList>
            <person name="Goeker M."/>
        </authorList>
    </citation>
    <scope>NUCLEOTIDE SEQUENCE [LARGE SCALE GENOMIC DNA]</scope>
    <source>
        <strain evidence="3 5">DSM 3764</strain>
    </source>
</reference>
<dbReference type="OrthoDB" id="8594082at2"/>
<dbReference type="InterPro" id="IPR001638">
    <property type="entry name" value="Solute-binding_3/MltF_N"/>
</dbReference>
<dbReference type="EMBL" id="UGHR01000001">
    <property type="protein sequence ID" value="STQ91628.1"/>
    <property type="molecule type" value="Genomic_DNA"/>
</dbReference>
<evidence type="ECO:0000259" key="1">
    <source>
        <dbReference type="Pfam" id="PF00497"/>
    </source>
</evidence>
<evidence type="ECO:0000313" key="3">
    <source>
        <dbReference type="EMBL" id="TCU82403.1"/>
    </source>
</evidence>
<dbReference type="RefSeq" id="WP_115227816.1">
    <property type="nucleotide sequence ID" value="NZ_CAWOLO010000015.1"/>
</dbReference>
<keyword evidence="5" id="KW-1185">Reference proteome</keyword>
<organism evidence="2 4">
    <name type="scientific">Iodobacter fluviatilis</name>
    <dbReference type="NCBI Taxonomy" id="537"/>
    <lineage>
        <taxon>Bacteria</taxon>
        <taxon>Pseudomonadati</taxon>
        <taxon>Pseudomonadota</taxon>
        <taxon>Betaproteobacteria</taxon>
        <taxon>Neisseriales</taxon>
        <taxon>Chitinibacteraceae</taxon>
        <taxon>Iodobacter</taxon>
    </lineage>
</organism>
<evidence type="ECO:0000313" key="4">
    <source>
        <dbReference type="Proteomes" id="UP000255108"/>
    </source>
</evidence>
<reference evidence="2 4" key="1">
    <citation type="submission" date="2018-06" db="EMBL/GenBank/DDBJ databases">
        <authorList>
            <consortium name="Pathogen Informatics"/>
            <person name="Doyle S."/>
        </authorList>
    </citation>
    <scope>NUCLEOTIDE SEQUENCE [LARGE SCALE GENOMIC DNA]</scope>
    <source>
        <strain evidence="2 4">NCTC11159</strain>
    </source>
</reference>
<evidence type="ECO:0000313" key="2">
    <source>
        <dbReference type="EMBL" id="STQ91628.1"/>
    </source>
</evidence>
<dbReference type="PANTHER" id="PTHR38834:SF3">
    <property type="entry name" value="SOLUTE-BINDING PROTEIN FAMILY 3_N-TERMINAL DOMAIN-CONTAINING PROTEIN"/>
    <property type="match status" value="1"/>
</dbReference>
<protein>
    <submittedName>
        <fullName evidence="3">Amino acid ABC transporter substrate-binding protein (PAAT family)</fullName>
    </submittedName>
    <submittedName>
        <fullName evidence="2">Bacterial extracellular solute-binding proteins, family 3</fullName>
    </submittedName>
</protein>
<sequence length="266" mass="29540">MLRPAHSASLTAYILKQAITLLAFCFISPPSHSLTIYTESWPPISYMADNKLTGMGVEIVQALQSRLENKDPIQLVPWVRGYKALLDGPDVMLFSVGRSSEREKLMIMLGPIAISSTSVYTRKGNAERLLALGDGIYKQAIGGYRGSIFADTAAKKGFTNIDLAPTPQMTATKLMAKRFDLWVDGSVVIASVLKEIGHSVNEVEKVMTLDSLELYLAFSPQTPARTIQGWEEALVWLKKEGIFQKIHRKWLPNEVPPPEVNVLRPQ</sequence>